<sequence>MNYESRFTETGSEIDLLSDEERARRNRRWIIIAAAAALAVVALITIFALGGDKESGGAAAGDGAAKAVPVVTVMVPGRDVVDRVVSATGSLAARREMPVGVVGEGGMVARVLVEPGDWVGAGQVLATIERSVQAQQNAQLAAQINVARADARLAQAELERAQALVGRGFISKADIDRKTATRDAAVARVRVAEATLGENRARTGRLDIRAPAAGLVLTRAVEPGQVVGSGSGVLFRLAKGGEMELLAQLGEADLVTTPVGAKATVTPVGSSESFTGEVWQVSPVVDPQTRQGTARIALSYHKALRPGGFAAANIVRGSQEAPMLPESAVQSDEKGNFVYLVDKANKIVRRDIKVGEVTDKGVAVSEGLTGSERIVSSAGGFVNPDETVKPVLDKAAR</sequence>
<protein>
    <submittedName>
        <fullName evidence="7">Efflux RND transporter periplasmic adaptor subunit</fullName>
    </submittedName>
</protein>
<keyword evidence="3" id="KW-1133">Transmembrane helix</keyword>
<keyword evidence="8" id="KW-1185">Reference proteome</keyword>
<evidence type="ECO:0000259" key="4">
    <source>
        <dbReference type="Pfam" id="PF25954"/>
    </source>
</evidence>
<dbReference type="PANTHER" id="PTHR30469">
    <property type="entry name" value="MULTIDRUG RESISTANCE PROTEIN MDTA"/>
    <property type="match status" value="1"/>
</dbReference>
<keyword evidence="3" id="KW-0812">Transmembrane</keyword>
<dbReference type="InterPro" id="IPR058792">
    <property type="entry name" value="Beta-barrel_RND_2"/>
</dbReference>
<dbReference type="GO" id="GO:0015562">
    <property type="term" value="F:efflux transmembrane transporter activity"/>
    <property type="evidence" value="ECO:0007669"/>
    <property type="project" value="TreeGrafter"/>
</dbReference>
<comment type="similarity">
    <text evidence="1">Belongs to the membrane fusion protein (MFP) (TC 8.A.1) family.</text>
</comment>
<dbReference type="RefSeq" id="WP_119760947.1">
    <property type="nucleotide sequence ID" value="NZ_QYUM01000002.1"/>
</dbReference>
<evidence type="ECO:0000313" key="7">
    <source>
        <dbReference type="EMBL" id="RJF94194.1"/>
    </source>
</evidence>
<dbReference type="Gene3D" id="2.40.50.100">
    <property type="match status" value="1"/>
</dbReference>
<dbReference type="AlphaFoldDB" id="A0A418WSG5"/>
<dbReference type="OrthoDB" id="7422354at2"/>
<reference evidence="7 8" key="1">
    <citation type="submission" date="2018-09" db="EMBL/GenBank/DDBJ databases">
        <authorList>
            <person name="Zhu H."/>
        </authorList>
    </citation>
    <scope>NUCLEOTIDE SEQUENCE [LARGE SCALE GENOMIC DNA]</scope>
    <source>
        <strain evidence="7 8">K2R01-6</strain>
    </source>
</reference>
<evidence type="ECO:0000256" key="2">
    <source>
        <dbReference type="SAM" id="Coils"/>
    </source>
</evidence>
<evidence type="ECO:0000256" key="3">
    <source>
        <dbReference type="SAM" id="Phobius"/>
    </source>
</evidence>
<dbReference type="InterPro" id="IPR006143">
    <property type="entry name" value="RND_pump_MFP"/>
</dbReference>
<dbReference type="Pfam" id="PF25954">
    <property type="entry name" value="Beta-barrel_RND_2"/>
    <property type="match status" value="1"/>
</dbReference>
<accession>A0A418WSG5</accession>
<evidence type="ECO:0000259" key="5">
    <source>
        <dbReference type="Pfam" id="PF25967"/>
    </source>
</evidence>
<dbReference type="InterPro" id="IPR058627">
    <property type="entry name" value="MdtA-like_C"/>
</dbReference>
<dbReference type="GO" id="GO:1990281">
    <property type="term" value="C:efflux pump complex"/>
    <property type="evidence" value="ECO:0007669"/>
    <property type="project" value="TreeGrafter"/>
</dbReference>
<dbReference type="EMBL" id="QYUM01000002">
    <property type="protein sequence ID" value="RJF94194.1"/>
    <property type="molecule type" value="Genomic_DNA"/>
</dbReference>
<evidence type="ECO:0000259" key="6">
    <source>
        <dbReference type="Pfam" id="PF25973"/>
    </source>
</evidence>
<feature type="domain" description="Multidrug resistance protein MdtA-like C-terminal permuted SH3" evidence="5">
    <location>
        <begin position="324"/>
        <end position="377"/>
    </location>
</feature>
<evidence type="ECO:0000256" key="1">
    <source>
        <dbReference type="ARBA" id="ARBA00009477"/>
    </source>
</evidence>
<feature type="domain" description="CusB-like beta-barrel" evidence="4">
    <location>
        <begin position="250"/>
        <end position="315"/>
    </location>
</feature>
<name>A0A418WSG5_9SPHN</name>
<dbReference type="Pfam" id="PF25967">
    <property type="entry name" value="RND-MFP_C"/>
    <property type="match status" value="1"/>
</dbReference>
<keyword evidence="2" id="KW-0175">Coiled coil</keyword>
<proteinExistence type="inferred from homology"/>
<dbReference type="NCBIfam" id="TIGR01730">
    <property type="entry name" value="RND_mfp"/>
    <property type="match status" value="1"/>
</dbReference>
<dbReference type="Proteomes" id="UP000286100">
    <property type="component" value="Unassembled WGS sequence"/>
</dbReference>
<dbReference type="Gene3D" id="2.40.30.170">
    <property type="match status" value="1"/>
</dbReference>
<dbReference type="Pfam" id="PF25973">
    <property type="entry name" value="BSH_CzcB"/>
    <property type="match status" value="1"/>
</dbReference>
<feature type="transmembrane region" description="Helical" evidence="3">
    <location>
        <begin position="29"/>
        <end position="49"/>
    </location>
</feature>
<feature type="domain" description="CzcB-like barrel-sandwich hybrid" evidence="6">
    <location>
        <begin position="105"/>
        <end position="232"/>
    </location>
</feature>
<gene>
    <name evidence="7" type="ORF">D3876_02855</name>
</gene>
<dbReference type="Gene3D" id="1.10.287.470">
    <property type="entry name" value="Helix hairpin bin"/>
    <property type="match status" value="1"/>
</dbReference>
<dbReference type="Gene3D" id="2.40.420.20">
    <property type="match status" value="1"/>
</dbReference>
<dbReference type="PANTHER" id="PTHR30469:SF15">
    <property type="entry name" value="HLYD FAMILY OF SECRETION PROTEINS"/>
    <property type="match status" value="1"/>
</dbReference>
<dbReference type="InterPro" id="IPR058647">
    <property type="entry name" value="BSH_CzcB-like"/>
</dbReference>
<organism evidence="7 8">
    <name type="scientific">Sphingomonas cavernae</name>
    <dbReference type="NCBI Taxonomy" id="2320861"/>
    <lineage>
        <taxon>Bacteria</taxon>
        <taxon>Pseudomonadati</taxon>
        <taxon>Pseudomonadota</taxon>
        <taxon>Alphaproteobacteria</taxon>
        <taxon>Sphingomonadales</taxon>
        <taxon>Sphingomonadaceae</taxon>
        <taxon>Sphingomonas</taxon>
    </lineage>
</organism>
<keyword evidence="3" id="KW-0472">Membrane</keyword>
<comment type="caution">
    <text evidence="7">The sequence shown here is derived from an EMBL/GenBank/DDBJ whole genome shotgun (WGS) entry which is preliminary data.</text>
</comment>
<evidence type="ECO:0000313" key="8">
    <source>
        <dbReference type="Proteomes" id="UP000286100"/>
    </source>
</evidence>
<dbReference type="SUPFAM" id="SSF111369">
    <property type="entry name" value="HlyD-like secretion proteins"/>
    <property type="match status" value="1"/>
</dbReference>
<feature type="coiled-coil region" evidence="2">
    <location>
        <begin position="137"/>
        <end position="164"/>
    </location>
</feature>